<dbReference type="AlphaFoldDB" id="A0A9R0IBY5"/>
<dbReference type="PANTHER" id="PTHR10677">
    <property type="entry name" value="UBIQUILIN"/>
    <property type="match status" value="1"/>
</dbReference>
<dbReference type="KEGG" id="soe:110786220"/>
<dbReference type="GO" id="GO:0005829">
    <property type="term" value="C:cytosol"/>
    <property type="evidence" value="ECO:0007669"/>
    <property type="project" value="TreeGrafter"/>
</dbReference>
<accession>A0A9R0IBY5</accession>
<evidence type="ECO:0000313" key="2">
    <source>
        <dbReference type="Proteomes" id="UP000813463"/>
    </source>
</evidence>
<reference evidence="3" key="2">
    <citation type="submission" date="2025-08" db="UniProtKB">
        <authorList>
            <consortium name="RefSeq"/>
        </authorList>
    </citation>
    <scope>IDENTIFICATION</scope>
    <source>
        <tissue evidence="3">Leaf</tissue>
    </source>
</reference>
<dbReference type="Proteomes" id="UP000813463">
    <property type="component" value="Chromosome 4"/>
</dbReference>
<dbReference type="RefSeq" id="XP_021846448.1">
    <property type="nucleotide sequence ID" value="XM_021990756.2"/>
</dbReference>
<name>A0A9R0IBY5_SPIOL</name>
<feature type="domain" description="Ubiquitin-like" evidence="1">
    <location>
        <begin position="18"/>
        <end position="64"/>
    </location>
</feature>
<dbReference type="GO" id="GO:0006511">
    <property type="term" value="P:ubiquitin-dependent protein catabolic process"/>
    <property type="evidence" value="ECO:0007669"/>
    <property type="project" value="TreeGrafter"/>
</dbReference>
<dbReference type="Gene3D" id="3.10.20.90">
    <property type="entry name" value="Phosphatidylinositol 3-kinase Catalytic Subunit, Chain A, domain 1"/>
    <property type="match status" value="1"/>
</dbReference>
<evidence type="ECO:0000259" key="1">
    <source>
        <dbReference type="PROSITE" id="PS50053"/>
    </source>
</evidence>
<dbReference type="InterPro" id="IPR029071">
    <property type="entry name" value="Ubiquitin-like_domsf"/>
</dbReference>
<gene>
    <name evidence="3" type="primary">LOC110786220</name>
</gene>
<dbReference type="SUPFAM" id="SSF54236">
    <property type="entry name" value="Ubiquitin-like"/>
    <property type="match status" value="1"/>
</dbReference>
<keyword evidence="2" id="KW-1185">Reference proteome</keyword>
<dbReference type="InterPro" id="IPR015496">
    <property type="entry name" value="Ubiquilin"/>
</dbReference>
<dbReference type="InterPro" id="IPR000626">
    <property type="entry name" value="Ubiquitin-like_dom"/>
</dbReference>
<dbReference type="OrthoDB" id="267397at2759"/>
<dbReference type="GO" id="GO:0031593">
    <property type="term" value="F:polyubiquitin modification-dependent protein binding"/>
    <property type="evidence" value="ECO:0007669"/>
    <property type="project" value="TreeGrafter"/>
</dbReference>
<proteinExistence type="predicted"/>
<evidence type="ECO:0000313" key="3">
    <source>
        <dbReference type="RefSeq" id="XP_021846448.1"/>
    </source>
</evidence>
<reference evidence="2" key="1">
    <citation type="journal article" date="2021" name="Nat. Commun.">
        <title>Genomic analyses provide insights into spinach domestication and the genetic basis of agronomic traits.</title>
        <authorList>
            <person name="Cai X."/>
            <person name="Sun X."/>
            <person name="Xu C."/>
            <person name="Sun H."/>
            <person name="Wang X."/>
            <person name="Ge C."/>
            <person name="Zhang Z."/>
            <person name="Wang Q."/>
            <person name="Fei Z."/>
            <person name="Jiao C."/>
            <person name="Wang Q."/>
        </authorList>
    </citation>
    <scope>NUCLEOTIDE SEQUENCE [LARGE SCALE GENOMIC DNA]</scope>
    <source>
        <strain evidence="2">cv. Varoflay</strain>
    </source>
</reference>
<dbReference type="PANTHER" id="PTHR10677:SF3">
    <property type="entry name" value="FI07626P-RELATED"/>
    <property type="match status" value="1"/>
</dbReference>
<organism evidence="2 3">
    <name type="scientific">Spinacia oleracea</name>
    <name type="common">Spinach</name>
    <dbReference type="NCBI Taxonomy" id="3562"/>
    <lineage>
        <taxon>Eukaryota</taxon>
        <taxon>Viridiplantae</taxon>
        <taxon>Streptophyta</taxon>
        <taxon>Embryophyta</taxon>
        <taxon>Tracheophyta</taxon>
        <taxon>Spermatophyta</taxon>
        <taxon>Magnoliopsida</taxon>
        <taxon>eudicotyledons</taxon>
        <taxon>Gunneridae</taxon>
        <taxon>Pentapetalae</taxon>
        <taxon>Caryophyllales</taxon>
        <taxon>Chenopodiaceae</taxon>
        <taxon>Chenopodioideae</taxon>
        <taxon>Anserineae</taxon>
        <taxon>Spinacia</taxon>
    </lineage>
</organism>
<dbReference type="Pfam" id="PF00240">
    <property type="entry name" value="ubiquitin"/>
    <property type="match status" value="1"/>
</dbReference>
<sequence>MGAEGDSSDTASVAAGEVSVNIRCSNGSKFTVKMTLDSNVGDFKSVVAQNCDVPADQQRLIYKGIEEMMKPKLEATSRTKELMEEVP</sequence>
<protein>
    <submittedName>
        <fullName evidence="3">Ubiquitin domain-containing protein DSK2b-like</fullName>
    </submittedName>
</protein>
<dbReference type="PROSITE" id="PS50053">
    <property type="entry name" value="UBIQUITIN_2"/>
    <property type="match status" value="1"/>
</dbReference>
<dbReference type="GeneID" id="110786220"/>